<dbReference type="Proteomes" id="UP001519296">
    <property type="component" value="Unassembled WGS sequence"/>
</dbReference>
<sequence>MKAILVSQAGGPEVLEYKELALPSMKKGWSLVKVKGFGLNRSEIFTRQGLSPSVKFPRILGIECVGEIVESEHFPKEQTIVSIMGEMGRAFDGSYAEYVLLPDHQIYPVETNLSWADLAAVPESFYTVYGSMKNLHIKEDDRVLVRAATSAAGMTFVRLLRACFPDLVLVASTQNQAKEEQLLSAGYSQVVLDKDGQLQTEQTFTKILELVGPKTIKNSLQHLEEEGILCSVGQLGGQWYLDEFDPIVELANNVYLTTFYSGNVSQEKINEMFAYIDKYQVPVAPAHVFSLKEVPQAHALIESGQTKGKVVVVLEKEDKDDE</sequence>
<dbReference type="SUPFAM" id="SSF51735">
    <property type="entry name" value="NAD(P)-binding Rossmann-fold domains"/>
    <property type="match status" value="1"/>
</dbReference>
<comment type="caution">
    <text evidence="4">The sequence shown here is derived from an EMBL/GenBank/DDBJ whole genome shotgun (WGS) entry which is preliminary data.</text>
</comment>
<dbReference type="RefSeq" id="WP_209627540.1">
    <property type="nucleotide sequence ID" value="NZ_PRDG01000002.1"/>
</dbReference>
<dbReference type="Pfam" id="PF13602">
    <property type="entry name" value="ADH_zinc_N_2"/>
    <property type="match status" value="1"/>
</dbReference>
<keyword evidence="1" id="KW-0521">NADP</keyword>
<keyword evidence="5" id="KW-1185">Reference proteome</keyword>
<dbReference type="Gene3D" id="3.90.180.10">
    <property type="entry name" value="Medium-chain alcohol dehydrogenases, catalytic domain"/>
    <property type="match status" value="1"/>
</dbReference>
<keyword evidence="2" id="KW-0560">Oxidoreductase</keyword>
<evidence type="ECO:0000313" key="4">
    <source>
        <dbReference type="EMBL" id="MBP2623049.1"/>
    </source>
</evidence>
<dbReference type="InterPro" id="IPR020843">
    <property type="entry name" value="ER"/>
</dbReference>
<evidence type="ECO:0000256" key="2">
    <source>
        <dbReference type="ARBA" id="ARBA00023002"/>
    </source>
</evidence>
<dbReference type="InterPro" id="IPR013154">
    <property type="entry name" value="ADH-like_N"/>
</dbReference>
<evidence type="ECO:0000256" key="1">
    <source>
        <dbReference type="ARBA" id="ARBA00022857"/>
    </source>
</evidence>
<dbReference type="Gene3D" id="3.40.50.720">
    <property type="entry name" value="NAD(P)-binding Rossmann-like Domain"/>
    <property type="match status" value="1"/>
</dbReference>
<protein>
    <submittedName>
        <fullName evidence="4">Quinone oxidoreductase</fullName>
    </submittedName>
</protein>
<dbReference type="SMART" id="SM00829">
    <property type="entry name" value="PKS_ER"/>
    <property type="match status" value="1"/>
</dbReference>
<dbReference type="PANTHER" id="PTHR48106:SF13">
    <property type="entry name" value="QUINONE OXIDOREDUCTASE-RELATED"/>
    <property type="match status" value="1"/>
</dbReference>
<gene>
    <name evidence="4" type="ORF">C4K46_03740</name>
</gene>
<proteinExistence type="predicted"/>
<dbReference type="InterPro" id="IPR011032">
    <property type="entry name" value="GroES-like_sf"/>
</dbReference>
<evidence type="ECO:0000259" key="3">
    <source>
        <dbReference type="SMART" id="SM00829"/>
    </source>
</evidence>
<dbReference type="Pfam" id="PF08240">
    <property type="entry name" value="ADH_N"/>
    <property type="match status" value="1"/>
</dbReference>
<dbReference type="EMBL" id="PRDG01000002">
    <property type="protein sequence ID" value="MBP2623049.1"/>
    <property type="molecule type" value="Genomic_DNA"/>
</dbReference>
<reference evidence="4 5" key="1">
    <citation type="submission" date="2018-02" db="EMBL/GenBank/DDBJ databases">
        <title>Draft genome sequence of Streptococcus oricebi CCUG 70868T type strain.</title>
        <authorList>
            <person name="Mendez V."/>
            <person name="Salva-Serra F."/>
            <person name="Jaen-Luchoro D."/>
            <person name="Gonzales-Siles L."/>
            <person name="Karlsson R."/>
            <person name="Engstrom-Jakobsson H."/>
            <person name="Busquets A."/>
            <person name="Gomila M."/>
            <person name="Pineiro-Iglesias B."/>
            <person name="Bennasar-Figueras A."/>
            <person name="Seeger M."/>
            <person name="Moore E."/>
        </authorList>
    </citation>
    <scope>NUCLEOTIDE SEQUENCE [LARGE SCALE GENOMIC DNA]</scope>
    <source>
        <strain evidence="4 5">CCUG 70868</strain>
    </source>
</reference>
<feature type="domain" description="Enoyl reductase (ER)" evidence="3">
    <location>
        <begin position="10"/>
        <end position="312"/>
    </location>
</feature>
<name>A0ABS5B2K4_9STRE</name>
<dbReference type="PANTHER" id="PTHR48106">
    <property type="entry name" value="QUINONE OXIDOREDUCTASE PIG3-RELATED"/>
    <property type="match status" value="1"/>
</dbReference>
<accession>A0ABS5B2K4</accession>
<dbReference type="InterPro" id="IPR036291">
    <property type="entry name" value="NAD(P)-bd_dom_sf"/>
</dbReference>
<evidence type="ECO:0000313" key="5">
    <source>
        <dbReference type="Proteomes" id="UP001519296"/>
    </source>
</evidence>
<organism evidence="4 5">
    <name type="scientific">Streptococcus oricebi</name>
    <dbReference type="NCBI Taxonomy" id="1547447"/>
    <lineage>
        <taxon>Bacteria</taxon>
        <taxon>Bacillati</taxon>
        <taxon>Bacillota</taxon>
        <taxon>Bacilli</taxon>
        <taxon>Lactobacillales</taxon>
        <taxon>Streptococcaceae</taxon>
        <taxon>Streptococcus</taxon>
    </lineage>
</organism>
<dbReference type="SUPFAM" id="SSF50129">
    <property type="entry name" value="GroES-like"/>
    <property type="match status" value="1"/>
</dbReference>